<protein>
    <submittedName>
        <fullName evidence="1">Uncharacterized protein</fullName>
    </submittedName>
</protein>
<sequence>MTEFRHTYIIRRHNSCLDTRHEQLNRHRNGMISIVTIQRLVLDGRLTRQMEAPVPAPAPSQSSRFRFRVMDMEDEDDLRDDGDRVVRDQGLWSMPLTHTYINMYPTRTGRLLFSPPALHLRPCEAPLVVMTTERASWRRDGVG</sequence>
<organism evidence="1 2">
    <name type="scientific">Ophiocordyceps polyrhachis-furcata BCC 54312</name>
    <dbReference type="NCBI Taxonomy" id="1330021"/>
    <lineage>
        <taxon>Eukaryota</taxon>
        <taxon>Fungi</taxon>
        <taxon>Dikarya</taxon>
        <taxon>Ascomycota</taxon>
        <taxon>Pezizomycotina</taxon>
        <taxon>Sordariomycetes</taxon>
        <taxon>Hypocreomycetidae</taxon>
        <taxon>Hypocreales</taxon>
        <taxon>Ophiocordycipitaceae</taxon>
        <taxon>Ophiocordyceps</taxon>
    </lineage>
</organism>
<proteinExistence type="predicted"/>
<accession>A0A367LJJ5</accession>
<dbReference type="Proteomes" id="UP000253664">
    <property type="component" value="Unassembled WGS sequence"/>
</dbReference>
<evidence type="ECO:0000313" key="2">
    <source>
        <dbReference type="Proteomes" id="UP000253664"/>
    </source>
</evidence>
<dbReference type="AlphaFoldDB" id="A0A367LJJ5"/>
<gene>
    <name evidence="1" type="ORF">L249_6622</name>
</gene>
<name>A0A367LJJ5_9HYPO</name>
<dbReference type="EMBL" id="LKCN02000003">
    <property type="protein sequence ID" value="RCI14594.1"/>
    <property type="molecule type" value="Genomic_DNA"/>
</dbReference>
<comment type="caution">
    <text evidence="1">The sequence shown here is derived from an EMBL/GenBank/DDBJ whole genome shotgun (WGS) entry which is preliminary data.</text>
</comment>
<evidence type="ECO:0000313" key="1">
    <source>
        <dbReference type="EMBL" id="RCI14594.1"/>
    </source>
</evidence>
<reference evidence="1 2" key="1">
    <citation type="journal article" date="2015" name="BMC Genomics">
        <title>Insights from the genome of Ophiocordyceps polyrhachis-furcata to pathogenicity and host specificity in insect fungi.</title>
        <authorList>
            <person name="Wichadakul D."/>
            <person name="Kobmoo N."/>
            <person name="Ingsriswang S."/>
            <person name="Tangphatsornruang S."/>
            <person name="Chantasingh D."/>
            <person name="Luangsa-ard J.J."/>
            <person name="Eurwilaichitr L."/>
        </authorList>
    </citation>
    <scope>NUCLEOTIDE SEQUENCE [LARGE SCALE GENOMIC DNA]</scope>
    <source>
        <strain evidence="1 2">BCC 54312</strain>
    </source>
</reference>
<keyword evidence="2" id="KW-1185">Reference proteome</keyword>